<proteinExistence type="predicted"/>
<comment type="caution">
    <text evidence="2">The sequence shown here is derived from an EMBL/GenBank/DDBJ whole genome shotgun (WGS) entry which is preliminary data.</text>
</comment>
<dbReference type="RefSeq" id="WP_160161322.1">
    <property type="nucleotide sequence ID" value="NZ_BIFH01000014.1"/>
</dbReference>
<evidence type="ECO:0000313" key="2">
    <source>
        <dbReference type="EMBL" id="GCD93400.1"/>
    </source>
</evidence>
<organism evidence="2 3">
    <name type="scientific">Embleya hyalina</name>
    <dbReference type="NCBI Taxonomy" id="516124"/>
    <lineage>
        <taxon>Bacteria</taxon>
        <taxon>Bacillati</taxon>
        <taxon>Actinomycetota</taxon>
        <taxon>Actinomycetes</taxon>
        <taxon>Kitasatosporales</taxon>
        <taxon>Streptomycetaceae</taxon>
        <taxon>Embleya</taxon>
    </lineage>
</organism>
<dbReference type="EMBL" id="BIFH01000014">
    <property type="protein sequence ID" value="GCD93400.1"/>
    <property type="molecule type" value="Genomic_DNA"/>
</dbReference>
<sequence>MAKQKQKPHLKNKNPLLADTERVESPVQPTEAIDTLEAPKAAARRGKSDRPKGRRR</sequence>
<feature type="region of interest" description="Disordered" evidence="1">
    <location>
        <begin position="1"/>
        <end position="56"/>
    </location>
</feature>
<name>A0A401YFQ1_9ACTN</name>
<dbReference type="OrthoDB" id="9877752at2"/>
<keyword evidence="3" id="KW-1185">Reference proteome</keyword>
<reference evidence="2 3" key="1">
    <citation type="submission" date="2018-12" db="EMBL/GenBank/DDBJ databases">
        <title>Draft genome sequence of Embleya hyalina NBRC 13850T.</title>
        <authorList>
            <person name="Komaki H."/>
            <person name="Hosoyama A."/>
            <person name="Kimura A."/>
            <person name="Ichikawa N."/>
            <person name="Tamura T."/>
        </authorList>
    </citation>
    <scope>NUCLEOTIDE SEQUENCE [LARGE SCALE GENOMIC DNA]</scope>
    <source>
        <strain evidence="2 3">NBRC 13850</strain>
    </source>
</reference>
<feature type="compositionally biased region" description="Basic residues" evidence="1">
    <location>
        <begin position="1"/>
        <end position="12"/>
    </location>
</feature>
<evidence type="ECO:0000256" key="1">
    <source>
        <dbReference type="SAM" id="MobiDB-lite"/>
    </source>
</evidence>
<dbReference type="AlphaFoldDB" id="A0A401YFQ1"/>
<feature type="compositionally biased region" description="Basic and acidic residues" evidence="1">
    <location>
        <begin position="46"/>
        <end position="56"/>
    </location>
</feature>
<accession>A0A401YFQ1</accession>
<evidence type="ECO:0000313" key="3">
    <source>
        <dbReference type="Proteomes" id="UP000286931"/>
    </source>
</evidence>
<dbReference type="Proteomes" id="UP000286931">
    <property type="component" value="Unassembled WGS sequence"/>
</dbReference>
<protein>
    <submittedName>
        <fullName evidence="2">Uncharacterized protein</fullName>
    </submittedName>
</protein>
<gene>
    <name evidence="2" type="ORF">EHYA_01044</name>
</gene>